<proteinExistence type="predicted"/>
<evidence type="ECO:0000313" key="2">
    <source>
        <dbReference type="EMBL" id="SSZ38889.1"/>
    </source>
</evidence>
<organism evidence="2 3">
    <name type="scientific">Bartonella grahamii</name>
    <dbReference type="NCBI Taxonomy" id="33045"/>
    <lineage>
        <taxon>Bacteria</taxon>
        <taxon>Pseudomonadati</taxon>
        <taxon>Pseudomonadota</taxon>
        <taxon>Alphaproteobacteria</taxon>
        <taxon>Hyphomicrobiales</taxon>
        <taxon>Bartonellaceae</taxon>
        <taxon>Bartonella</taxon>
    </lineage>
</organism>
<keyword evidence="1" id="KW-0812">Transmembrane</keyword>
<protein>
    <submittedName>
        <fullName evidence="2">Uncharacterized protein</fullName>
    </submittedName>
</protein>
<dbReference type="EMBL" id="UFTD01000001">
    <property type="protein sequence ID" value="SSZ38889.1"/>
    <property type="molecule type" value="Genomic_DNA"/>
</dbReference>
<name>A0A336NB11_BARGR</name>
<keyword evidence="1" id="KW-0472">Membrane</keyword>
<dbReference type="Proteomes" id="UP000253846">
    <property type="component" value="Unassembled WGS sequence"/>
</dbReference>
<evidence type="ECO:0000313" key="3">
    <source>
        <dbReference type="Proteomes" id="UP000253846"/>
    </source>
</evidence>
<keyword evidence="1" id="KW-1133">Transmembrane helix</keyword>
<sequence>MKKKLGFNVSINKTSTQTIKTLTDETNARAKRMLDTVVVTNTPPEKRKSGFNTSVIETGQMQATNKVGAFKAPKPITVHKSVEVDAHVTITNLNISVPNGLKDEIRDAFNKALDMSYGVPWVEQGLGGLLAGNGPIQWALATIMILAACAGIFFVAKRFQEHRL</sequence>
<dbReference type="AlphaFoldDB" id="A0A336NB11"/>
<reference evidence="2 3" key="1">
    <citation type="submission" date="2018-06" db="EMBL/GenBank/DDBJ databases">
        <authorList>
            <consortium name="Pathogen Informatics"/>
            <person name="Doyle S."/>
        </authorList>
    </citation>
    <scope>NUCLEOTIDE SEQUENCE [LARGE SCALE GENOMIC DNA]</scope>
    <source>
        <strain evidence="2 3">NCTC12860</strain>
    </source>
</reference>
<evidence type="ECO:0000256" key="1">
    <source>
        <dbReference type="SAM" id="Phobius"/>
    </source>
</evidence>
<accession>A0A336NB11</accession>
<feature type="transmembrane region" description="Helical" evidence="1">
    <location>
        <begin position="136"/>
        <end position="156"/>
    </location>
</feature>
<gene>
    <name evidence="2" type="ORF">NCTC12860_00073</name>
</gene>